<proteinExistence type="predicted"/>
<gene>
    <name evidence="1" type="primary">jg27724</name>
    <name evidence="1" type="ORF">PAEG_LOCUS8271</name>
</gene>
<dbReference type="Proteomes" id="UP000838756">
    <property type="component" value="Unassembled WGS sequence"/>
</dbReference>
<reference evidence="1" key="1">
    <citation type="submission" date="2022-03" db="EMBL/GenBank/DDBJ databases">
        <authorList>
            <person name="Lindestad O."/>
        </authorList>
    </citation>
    <scope>NUCLEOTIDE SEQUENCE</scope>
</reference>
<sequence length="66" mass="7581">MVNACVVLHNIANAWDVPIPEYEPEVHSKSIMNNLDRGQPDDFDEESPTIDATRVMLVDKLWKDRT</sequence>
<keyword evidence="2" id="KW-1185">Reference proteome</keyword>
<organism evidence="1 2">
    <name type="scientific">Pararge aegeria aegeria</name>
    <dbReference type="NCBI Taxonomy" id="348720"/>
    <lineage>
        <taxon>Eukaryota</taxon>
        <taxon>Metazoa</taxon>
        <taxon>Ecdysozoa</taxon>
        <taxon>Arthropoda</taxon>
        <taxon>Hexapoda</taxon>
        <taxon>Insecta</taxon>
        <taxon>Pterygota</taxon>
        <taxon>Neoptera</taxon>
        <taxon>Endopterygota</taxon>
        <taxon>Lepidoptera</taxon>
        <taxon>Glossata</taxon>
        <taxon>Ditrysia</taxon>
        <taxon>Papilionoidea</taxon>
        <taxon>Nymphalidae</taxon>
        <taxon>Satyrinae</taxon>
        <taxon>Satyrini</taxon>
        <taxon>Parargina</taxon>
        <taxon>Pararge</taxon>
    </lineage>
</organism>
<evidence type="ECO:0000313" key="2">
    <source>
        <dbReference type="Proteomes" id="UP000838756"/>
    </source>
</evidence>
<protein>
    <submittedName>
        <fullName evidence="1">Jg27724 protein</fullName>
    </submittedName>
</protein>
<evidence type="ECO:0000313" key="1">
    <source>
        <dbReference type="EMBL" id="CAH2228250.1"/>
    </source>
</evidence>
<dbReference type="OrthoDB" id="6509413at2759"/>
<dbReference type="AlphaFoldDB" id="A0A8S4R089"/>
<name>A0A8S4R089_9NEOP</name>
<dbReference type="EMBL" id="CAKXAJ010023953">
    <property type="protein sequence ID" value="CAH2228250.1"/>
    <property type="molecule type" value="Genomic_DNA"/>
</dbReference>
<comment type="caution">
    <text evidence="1">The sequence shown here is derived from an EMBL/GenBank/DDBJ whole genome shotgun (WGS) entry which is preliminary data.</text>
</comment>
<accession>A0A8S4R089</accession>